<evidence type="ECO:0000256" key="4">
    <source>
        <dbReference type="ARBA" id="ARBA00022801"/>
    </source>
</evidence>
<dbReference type="Pfam" id="PF03162">
    <property type="entry name" value="Y_phosphatase2"/>
    <property type="match status" value="1"/>
</dbReference>
<dbReference type="AlphaFoldDB" id="A0A397B9C8"/>
<dbReference type="GO" id="GO:0005737">
    <property type="term" value="C:cytoplasm"/>
    <property type="evidence" value="ECO:0007669"/>
    <property type="project" value="UniProtKB-SubCell"/>
</dbReference>
<dbReference type="InterPro" id="IPR029021">
    <property type="entry name" value="Prot-tyrosine_phosphatase-like"/>
</dbReference>
<dbReference type="EMBL" id="QUSZ01004427">
    <property type="protein sequence ID" value="RHY14340.1"/>
    <property type="molecule type" value="Genomic_DNA"/>
</dbReference>
<evidence type="ECO:0000313" key="7">
    <source>
        <dbReference type="Proteomes" id="UP000265427"/>
    </source>
</evidence>
<dbReference type="VEuPathDB" id="FungiDB:H257_11601"/>
<accession>A0A397B9C8</accession>
<keyword evidence="4" id="KW-0378">Hydrolase</keyword>
<protein>
    <recommendedName>
        <fullName evidence="2">protein-tyrosine-phosphatase</fullName>
        <ecNumber evidence="2">3.1.3.48</ecNumber>
    </recommendedName>
</protein>
<reference evidence="6 7" key="1">
    <citation type="submission" date="2018-08" db="EMBL/GenBank/DDBJ databases">
        <title>Aphanomyces genome sequencing and annotation.</title>
        <authorList>
            <person name="Minardi D."/>
            <person name="Oidtmann B."/>
            <person name="Van Der Giezen M."/>
            <person name="Studholme D.J."/>
        </authorList>
    </citation>
    <scope>NUCLEOTIDE SEQUENCE [LARGE SCALE GENOMIC DNA]</scope>
    <source>
        <strain evidence="6 7">Kv</strain>
    </source>
</reference>
<sequence length="219" mass="25241">MDMAACRSFVFDLSLSNFNAKIIRVIVWLSGSSDRSLKPVDIGIMSYFIPPVNYGMIEEDLYRSGIPNELNFPFLERLNLRKIVYLAPEEPNAQLLSFVEEQEIELIVLGGNTKLENRRKAWEPMSEETVLAALDIVLDRGNYPLFLTCHLGRDRTGAVVGCLRKIQQWHLSSIFEEYRRFAGSKVRLQNEQFIELFDTDLVTIPANPPNWIKTHMYNP</sequence>
<dbReference type="CDD" id="cd14531">
    <property type="entry name" value="PFA-DSP_Oca1"/>
    <property type="match status" value="1"/>
</dbReference>
<evidence type="ECO:0000256" key="2">
    <source>
        <dbReference type="ARBA" id="ARBA00013064"/>
    </source>
</evidence>
<dbReference type="PANTHER" id="PTHR31126:SF8">
    <property type="entry name" value="TYROSINE-PROTEIN PHOSPHATASE OCA1-RELATED"/>
    <property type="match status" value="1"/>
</dbReference>
<dbReference type="SUPFAM" id="SSF52799">
    <property type="entry name" value="(Phosphotyrosine protein) phosphatases II"/>
    <property type="match status" value="1"/>
</dbReference>
<dbReference type="EC" id="3.1.3.48" evidence="2"/>
<dbReference type="GO" id="GO:0004725">
    <property type="term" value="F:protein tyrosine phosphatase activity"/>
    <property type="evidence" value="ECO:0007669"/>
    <property type="project" value="UniProtKB-EC"/>
</dbReference>
<comment type="subcellular location">
    <subcellularLocation>
        <location evidence="1">Cytoplasm</location>
    </subcellularLocation>
</comment>
<evidence type="ECO:0000256" key="5">
    <source>
        <dbReference type="ARBA" id="ARBA00022912"/>
    </source>
</evidence>
<comment type="caution">
    <text evidence="6">The sequence shown here is derived from an EMBL/GenBank/DDBJ whole genome shotgun (WGS) entry which is preliminary data.</text>
</comment>
<dbReference type="PRINTS" id="PR01911">
    <property type="entry name" value="PFDSPHPHTASE"/>
</dbReference>
<proteinExistence type="predicted"/>
<evidence type="ECO:0000313" key="6">
    <source>
        <dbReference type="EMBL" id="RHY14340.1"/>
    </source>
</evidence>
<organism evidence="6 7">
    <name type="scientific">Aphanomyces astaci</name>
    <name type="common">Crayfish plague agent</name>
    <dbReference type="NCBI Taxonomy" id="112090"/>
    <lineage>
        <taxon>Eukaryota</taxon>
        <taxon>Sar</taxon>
        <taxon>Stramenopiles</taxon>
        <taxon>Oomycota</taxon>
        <taxon>Saprolegniomycetes</taxon>
        <taxon>Saprolegniales</taxon>
        <taxon>Verrucalvaceae</taxon>
        <taxon>Aphanomyces</taxon>
    </lineage>
</organism>
<keyword evidence="3" id="KW-0963">Cytoplasm</keyword>
<dbReference type="Gene3D" id="3.90.190.10">
    <property type="entry name" value="Protein tyrosine phosphatase superfamily"/>
    <property type="match status" value="1"/>
</dbReference>
<evidence type="ECO:0000256" key="3">
    <source>
        <dbReference type="ARBA" id="ARBA00022490"/>
    </source>
</evidence>
<evidence type="ECO:0000256" key="1">
    <source>
        <dbReference type="ARBA" id="ARBA00004496"/>
    </source>
</evidence>
<gene>
    <name evidence="6" type="ORF">DYB36_009757</name>
</gene>
<dbReference type="InterPro" id="IPR020428">
    <property type="entry name" value="PFA-DSPs"/>
</dbReference>
<dbReference type="FunFam" id="3.90.190.10:FF:000035">
    <property type="entry name" value="Tyrosine phosphatase, putative"/>
    <property type="match status" value="1"/>
</dbReference>
<name>A0A397B9C8_APHAT</name>
<keyword evidence="5" id="KW-0904">Protein phosphatase</keyword>
<dbReference type="InterPro" id="IPR004861">
    <property type="entry name" value="Siw14-like"/>
</dbReference>
<dbReference type="Proteomes" id="UP000265427">
    <property type="component" value="Unassembled WGS sequence"/>
</dbReference>
<dbReference type="PANTHER" id="PTHR31126">
    <property type="entry name" value="TYROSINE-PROTEIN PHOSPHATASE"/>
    <property type="match status" value="1"/>
</dbReference>